<comment type="caution">
    <text evidence="1">The sequence shown here is derived from an EMBL/GenBank/DDBJ whole genome shotgun (WGS) entry which is preliminary data.</text>
</comment>
<dbReference type="Proteomes" id="UP000799754">
    <property type="component" value="Unassembled WGS sequence"/>
</dbReference>
<sequence length="230" mass="25868">MPTKSKLGDVVRPCRLQGTIDLPDMPPYPRKGCAACNYRCLQCNESREFLRCLREAGGRIAPAPEAVDESDHSPRISTSGYGHVHVTCWRCDISSFRNRPATNRLLATVSSLTRRQARRVVKLVKPLVEHVLSLFYPGASAHSDLALRVDAQGVAFVNDRVNLKIASRTPLTTRDTGLTIGQNQYRTLLSEYTTCRLACLTLMKDLWWEVRRYKFTITLGKRNDTATPTC</sequence>
<protein>
    <submittedName>
        <fullName evidence="1">Uncharacterized protein</fullName>
    </submittedName>
</protein>
<evidence type="ECO:0000313" key="1">
    <source>
        <dbReference type="EMBL" id="KAF2628493.1"/>
    </source>
</evidence>
<organism evidence="1 2">
    <name type="scientific">Macroventuria anomochaeta</name>
    <dbReference type="NCBI Taxonomy" id="301207"/>
    <lineage>
        <taxon>Eukaryota</taxon>
        <taxon>Fungi</taxon>
        <taxon>Dikarya</taxon>
        <taxon>Ascomycota</taxon>
        <taxon>Pezizomycotina</taxon>
        <taxon>Dothideomycetes</taxon>
        <taxon>Pleosporomycetidae</taxon>
        <taxon>Pleosporales</taxon>
        <taxon>Pleosporineae</taxon>
        <taxon>Didymellaceae</taxon>
        <taxon>Macroventuria</taxon>
    </lineage>
</organism>
<gene>
    <name evidence="1" type="ORF">BU25DRAFT_36994</name>
</gene>
<name>A0ACB6S554_9PLEO</name>
<proteinExistence type="predicted"/>
<evidence type="ECO:0000313" key="2">
    <source>
        <dbReference type="Proteomes" id="UP000799754"/>
    </source>
</evidence>
<reference evidence="1" key="1">
    <citation type="journal article" date="2020" name="Stud. Mycol.">
        <title>101 Dothideomycetes genomes: a test case for predicting lifestyles and emergence of pathogens.</title>
        <authorList>
            <person name="Haridas S."/>
            <person name="Albert R."/>
            <person name="Binder M."/>
            <person name="Bloem J."/>
            <person name="Labutti K."/>
            <person name="Salamov A."/>
            <person name="Andreopoulos B."/>
            <person name="Baker S."/>
            <person name="Barry K."/>
            <person name="Bills G."/>
            <person name="Bluhm B."/>
            <person name="Cannon C."/>
            <person name="Castanera R."/>
            <person name="Culley D."/>
            <person name="Daum C."/>
            <person name="Ezra D."/>
            <person name="Gonzalez J."/>
            <person name="Henrissat B."/>
            <person name="Kuo A."/>
            <person name="Liang C."/>
            <person name="Lipzen A."/>
            <person name="Lutzoni F."/>
            <person name="Magnuson J."/>
            <person name="Mondo S."/>
            <person name="Nolan M."/>
            <person name="Ohm R."/>
            <person name="Pangilinan J."/>
            <person name="Park H.-J."/>
            <person name="Ramirez L."/>
            <person name="Alfaro M."/>
            <person name="Sun H."/>
            <person name="Tritt A."/>
            <person name="Yoshinaga Y."/>
            <person name="Zwiers L.-H."/>
            <person name="Turgeon B."/>
            <person name="Goodwin S."/>
            <person name="Spatafora J."/>
            <person name="Crous P."/>
            <person name="Grigoriev I."/>
        </authorList>
    </citation>
    <scope>NUCLEOTIDE SEQUENCE</scope>
    <source>
        <strain evidence="1">CBS 525.71</strain>
    </source>
</reference>
<accession>A0ACB6S554</accession>
<dbReference type="EMBL" id="MU006713">
    <property type="protein sequence ID" value="KAF2628493.1"/>
    <property type="molecule type" value="Genomic_DNA"/>
</dbReference>
<keyword evidence="2" id="KW-1185">Reference proteome</keyword>